<reference evidence="7 8" key="1">
    <citation type="submission" date="2015-09" db="EMBL/GenBank/DDBJ databases">
        <title>Draft Genome Sequence of Pseudoalteromonas lipolytica UCD-48B.</title>
        <authorList>
            <person name="Krusor M."/>
            <person name="Coil D.A."/>
            <person name="Lang J.M."/>
            <person name="Eisen J.A."/>
            <person name="Alexiev A."/>
        </authorList>
    </citation>
    <scope>NUCLEOTIDE SEQUENCE [LARGE SCALE GENOMIC DNA]</scope>
    <source>
        <strain evidence="7 8">UCD-48B</strain>
    </source>
</reference>
<dbReference type="SUPFAM" id="SSF46785">
    <property type="entry name" value="Winged helix' DNA-binding domain"/>
    <property type="match status" value="1"/>
</dbReference>
<keyword evidence="3" id="KW-0238">DNA-binding</keyword>
<evidence type="ECO:0000256" key="5">
    <source>
        <dbReference type="SAM" id="Coils"/>
    </source>
</evidence>
<dbReference type="Gene3D" id="1.10.10.10">
    <property type="entry name" value="Winged helix-like DNA-binding domain superfamily/Winged helix DNA-binding domain"/>
    <property type="match status" value="1"/>
</dbReference>
<dbReference type="GO" id="GO:0006351">
    <property type="term" value="P:DNA-templated transcription"/>
    <property type="evidence" value="ECO:0007669"/>
    <property type="project" value="TreeGrafter"/>
</dbReference>
<dbReference type="PANTHER" id="PTHR30537">
    <property type="entry name" value="HTH-TYPE TRANSCRIPTIONAL REGULATOR"/>
    <property type="match status" value="1"/>
</dbReference>
<dbReference type="CDD" id="cd08422">
    <property type="entry name" value="PBP2_CrgA_like"/>
    <property type="match status" value="1"/>
</dbReference>
<proteinExistence type="inferred from homology"/>
<dbReference type="AlphaFoldDB" id="A0A0P7DPZ8"/>
<keyword evidence="2" id="KW-0805">Transcription regulation</keyword>
<dbReference type="FunFam" id="1.10.10.10:FF:000001">
    <property type="entry name" value="LysR family transcriptional regulator"/>
    <property type="match status" value="1"/>
</dbReference>
<feature type="domain" description="HTH lysR-type" evidence="6">
    <location>
        <begin position="1"/>
        <end position="57"/>
    </location>
</feature>
<dbReference type="STRING" id="570156.AOG27_12420"/>
<accession>A0A0P7DPZ8</accession>
<dbReference type="InterPro" id="IPR058163">
    <property type="entry name" value="LysR-type_TF_proteobact-type"/>
</dbReference>
<keyword evidence="4" id="KW-0804">Transcription</keyword>
<dbReference type="Proteomes" id="UP000050378">
    <property type="component" value="Unassembled WGS sequence"/>
</dbReference>
<dbReference type="OrthoDB" id="9786526at2"/>
<dbReference type="Pfam" id="PF03466">
    <property type="entry name" value="LysR_substrate"/>
    <property type="match status" value="1"/>
</dbReference>
<dbReference type="InterPro" id="IPR005119">
    <property type="entry name" value="LysR_subst-bd"/>
</dbReference>
<evidence type="ECO:0000259" key="6">
    <source>
        <dbReference type="PROSITE" id="PS50931"/>
    </source>
</evidence>
<dbReference type="RefSeq" id="WP_054553344.1">
    <property type="nucleotide sequence ID" value="NZ_LJTC01000008.1"/>
</dbReference>
<evidence type="ECO:0000256" key="4">
    <source>
        <dbReference type="ARBA" id="ARBA00023163"/>
    </source>
</evidence>
<name>A0A0P7DPZ8_9GAMM</name>
<dbReference type="PANTHER" id="PTHR30537:SF5">
    <property type="entry name" value="HTH-TYPE TRANSCRIPTIONAL ACTIVATOR TTDR-RELATED"/>
    <property type="match status" value="1"/>
</dbReference>
<keyword evidence="5" id="KW-0175">Coiled coil</keyword>
<evidence type="ECO:0000313" key="8">
    <source>
        <dbReference type="Proteomes" id="UP000050378"/>
    </source>
</evidence>
<dbReference type="Pfam" id="PF00126">
    <property type="entry name" value="HTH_1"/>
    <property type="match status" value="1"/>
</dbReference>
<evidence type="ECO:0000256" key="3">
    <source>
        <dbReference type="ARBA" id="ARBA00023125"/>
    </source>
</evidence>
<protein>
    <recommendedName>
        <fullName evidence="6">HTH lysR-type domain-containing protein</fullName>
    </recommendedName>
</protein>
<organism evidence="7 8">
    <name type="scientific">Pseudoalteromonas lipolytica</name>
    <dbReference type="NCBI Taxonomy" id="570156"/>
    <lineage>
        <taxon>Bacteria</taxon>
        <taxon>Pseudomonadati</taxon>
        <taxon>Pseudomonadota</taxon>
        <taxon>Gammaproteobacteria</taxon>
        <taxon>Alteromonadales</taxon>
        <taxon>Pseudoalteromonadaceae</taxon>
        <taxon>Pseudoalteromonas</taxon>
    </lineage>
</organism>
<feature type="coiled-coil region" evidence="5">
    <location>
        <begin position="64"/>
        <end position="91"/>
    </location>
</feature>
<gene>
    <name evidence="7" type="ORF">AOG27_12420</name>
</gene>
<comment type="caution">
    <text evidence="7">The sequence shown here is derived from an EMBL/GenBank/DDBJ whole genome shotgun (WGS) entry which is preliminary data.</text>
</comment>
<dbReference type="SUPFAM" id="SSF53850">
    <property type="entry name" value="Periplasmic binding protein-like II"/>
    <property type="match status" value="1"/>
</dbReference>
<dbReference type="PATRIC" id="fig|570156.3.peg.3580"/>
<evidence type="ECO:0000256" key="1">
    <source>
        <dbReference type="ARBA" id="ARBA00009437"/>
    </source>
</evidence>
<dbReference type="EMBL" id="LJTC01000008">
    <property type="protein sequence ID" value="KPM82897.1"/>
    <property type="molecule type" value="Genomic_DNA"/>
</dbReference>
<dbReference type="InterPro" id="IPR036388">
    <property type="entry name" value="WH-like_DNA-bd_sf"/>
</dbReference>
<dbReference type="GO" id="GO:0003700">
    <property type="term" value="F:DNA-binding transcription factor activity"/>
    <property type="evidence" value="ECO:0007669"/>
    <property type="project" value="InterPro"/>
</dbReference>
<dbReference type="Gene3D" id="3.40.190.290">
    <property type="match status" value="1"/>
</dbReference>
<dbReference type="GO" id="GO:0043565">
    <property type="term" value="F:sequence-specific DNA binding"/>
    <property type="evidence" value="ECO:0007669"/>
    <property type="project" value="TreeGrafter"/>
</dbReference>
<dbReference type="InterPro" id="IPR000847">
    <property type="entry name" value="LysR_HTH_N"/>
</dbReference>
<comment type="similarity">
    <text evidence="1">Belongs to the LysR transcriptional regulatory family.</text>
</comment>
<evidence type="ECO:0000313" key="7">
    <source>
        <dbReference type="EMBL" id="KPM82897.1"/>
    </source>
</evidence>
<dbReference type="InterPro" id="IPR036390">
    <property type="entry name" value="WH_DNA-bd_sf"/>
</dbReference>
<dbReference type="PROSITE" id="PS50931">
    <property type="entry name" value="HTH_LYSR"/>
    <property type="match status" value="1"/>
</dbReference>
<evidence type="ECO:0000256" key="2">
    <source>
        <dbReference type="ARBA" id="ARBA00023015"/>
    </source>
</evidence>
<sequence length="293" mass="33377">MIDDIALFIQIVKQGGLSNAAESLSLPTATVSRRLQRLEQRLGEQLLNRSARQCTLTQAGEVYFQSYVELIEQFEQTHRQLNDQKAQLSGKLKVLAPLNISHGFLKPMWLAFTKQYPDIQLELLLNNKLEDLSKSQADLAIRVGPQADSMLHQKKLGSVDTLFVSTKVYLNSASAIEEPADLKQHRLIGTTLRNKWQLTNTQTNATYTHMCRFATTFNDTGFVKYLVCDEQGIALLPRFEVIDELKSQQLVQVLPHWRGENRDIYAIWPSARLLSKKAVCLKQFITDYIAEQL</sequence>